<dbReference type="Pfam" id="PF00067">
    <property type="entry name" value="p450"/>
    <property type="match status" value="1"/>
</dbReference>
<dbReference type="InterPro" id="IPR050196">
    <property type="entry name" value="Cytochrome_P450_Monoox"/>
</dbReference>
<keyword evidence="8" id="KW-0472">Membrane</keyword>
<organism evidence="9 10">
    <name type="scientific">Steinernema glaseri</name>
    <dbReference type="NCBI Taxonomy" id="37863"/>
    <lineage>
        <taxon>Eukaryota</taxon>
        <taxon>Metazoa</taxon>
        <taxon>Ecdysozoa</taxon>
        <taxon>Nematoda</taxon>
        <taxon>Chromadorea</taxon>
        <taxon>Rhabditida</taxon>
        <taxon>Tylenchina</taxon>
        <taxon>Panagrolaimomorpha</taxon>
        <taxon>Strongyloidoidea</taxon>
        <taxon>Steinernematidae</taxon>
        <taxon>Steinernema</taxon>
    </lineage>
</organism>
<comment type="subcellular location">
    <subcellularLocation>
        <location evidence="2">Endoplasmic reticulum membrane</location>
    </subcellularLocation>
</comment>
<evidence type="ECO:0000256" key="5">
    <source>
        <dbReference type="ARBA" id="ARBA00022824"/>
    </source>
</evidence>
<evidence type="ECO:0000256" key="6">
    <source>
        <dbReference type="ARBA" id="ARBA00023004"/>
    </source>
</evidence>
<dbReference type="PANTHER" id="PTHR24291:SF189">
    <property type="entry name" value="CYTOCHROME P450 4C3-RELATED"/>
    <property type="match status" value="1"/>
</dbReference>
<dbReference type="AlphaFoldDB" id="A0A1I7ZWH2"/>
<dbReference type="GO" id="GO:0004497">
    <property type="term" value="F:monooxygenase activity"/>
    <property type="evidence" value="ECO:0007669"/>
    <property type="project" value="UniProtKB-KW"/>
</dbReference>
<dbReference type="WBParaSite" id="L893_g30588.t1">
    <property type="protein sequence ID" value="L893_g30588.t1"/>
    <property type="gene ID" value="L893_g30588"/>
</dbReference>
<dbReference type="PANTHER" id="PTHR24291">
    <property type="entry name" value="CYTOCHROME P450 FAMILY 4"/>
    <property type="match status" value="1"/>
</dbReference>
<dbReference type="InterPro" id="IPR036396">
    <property type="entry name" value="Cyt_P450_sf"/>
</dbReference>
<evidence type="ECO:0000313" key="9">
    <source>
        <dbReference type="Proteomes" id="UP000095287"/>
    </source>
</evidence>
<evidence type="ECO:0000256" key="2">
    <source>
        <dbReference type="ARBA" id="ARBA00004586"/>
    </source>
</evidence>
<evidence type="ECO:0000313" key="10">
    <source>
        <dbReference type="WBParaSite" id="L893_g30588.t1"/>
    </source>
</evidence>
<proteinExistence type="inferred from homology"/>
<evidence type="ECO:0000256" key="7">
    <source>
        <dbReference type="ARBA" id="ARBA00023033"/>
    </source>
</evidence>
<comment type="cofactor">
    <cofactor evidence="1">
        <name>heme</name>
        <dbReference type="ChEBI" id="CHEBI:30413"/>
    </cofactor>
</comment>
<dbReference type="GO" id="GO:0005506">
    <property type="term" value="F:iron ion binding"/>
    <property type="evidence" value="ECO:0007669"/>
    <property type="project" value="InterPro"/>
</dbReference>
<dbReference type="InterPro" id="IPR001128">
    <property type="entry name" value="Cyt_P450"/>
</dbReference>
<evidence type="ECO:0000256" key="4">
    <source>
        <dbReference type="ARBA" id="ARBA00022617"/>
    </source>
</evidence>
<dbReference type="GO" id="GO:0005789">
    <property type="term" value="C:endoplasmic reticulum membrane"/>
    <property type="evidence" value="ECO:0007669"/>
    <property type="project" value="UniProtKB-SubCell"/>
</dbReference>
<sequence length="113" mass="13374">MVIVERKKRLQEDKENYNYEEVGKRKLAFLDLLLEMQEENKLSDKDIREEVDTFMFEGHDTVSSTMGFFVQAMGQLPDIQEKLYQELDGIFRKCIGNVESKKRTDQKSRALFD</sequence>
<accession>A0A1I7ZWH2</accession>
<dbReference type="Gene3D" id="1.10.630.10">
    <property type="entry name" value="Cytochrome P450"/>
    <property type="match status" value="1"/>
</dbReference>
<keyword evidence="5" id="KW-0256">Endoplasmic reticulum</keyword>
<keyword evidence="4" id="KW-0349">Heme</keyword>
<comment type="similarity">
    <text evidence="3">Belongs to the cytochrome P450 family.</text>
</comment>
<name>A0A1I7ZWH2_9BILA</name>
<keyword evidence="7" id="KW-0503">Monooxygenase</keyword>
<dbReference type="GO" id="GO:0020037">
    <property type="term" value="F:heme binding"/>
    <property type="evidence" value="ECO:0007669"/>
    <property type="project" value="InterPro"/>
</dbReference>
<keyword evidence="7" id="KW-0560">Oxidoreductase</keyword>
<reference evidence="10" key="1">
    <citation type="submission" date="2016-11" db="UniProtKB">
        <authorList>
            <consortium name="WormBaseParasite"/>
        </authorList>
    </citation>
    <scope>IDENTIFICATION</scope>
</reference>
<dbReference type="SUPFAM" id="SSF48264">
    <property type="entry name" value="Cytochrome P450"/>
    <property type="match status" value="1"/>
</dbReference>
<evidence type="ECO:0000256" key="3">
    <source>
        <dbReference type="ARBA" id="ARBA00010617"/>
    </source>
</evidence>
<dbReference type="Proteomes" id="UP000095287">
    <property type="component" value="Unplaced"/>
</dbReference>
<keyword evidence="9" id="KW-1185">Reference proteome</keyword>
<keyword evidence="6" id="KW-0408">Iron</keyword>
<dbReference type="GO" id="GO:0016705">
    <property type="term" value="F:oxidoreductase activity, acting on paired donors, with incorporation or reduction of molecular oxygen"/>
    <property type="evidence" value="ECO:0007669"/>
    <property type="project" value="InterPro"/>
</dbReference>
<evidence type="ECO:0000256" key="8">
    <source>
        <dbReference type="ARBA" id="ARBA00023136"/>
    </source>
</evidence>
<protein>
    <submittedName>
        <fullName evidence="10">Cytochrome P450</fullName>
    </submittedName>
</protein>
<keyword evidence="4" id="KW-0479">Metal-binding</keyword>
<evidence type="ECO:0000256" key="1">
    <source>
        <dbReference type="ARBA" id="ARBA00001971"/>
    </source>
</evidence>